<dbReference type="Proteomes" id="UP000195766">
    <property type="component" value="Unassembled WGS sequence"/>
</dbReference>
<dbReference type="NCBIfam" id="TIGR03276">
    <property type="entry name" value="Phn-HD"/>
    <property type="match status" value="1"/>
</dbReference>
<name>A0A1R4G4B1_BREDI</name>
<dbReference type="OrthoDB" id="823268at2"/>
<proteinExistence type="predicted"/>
<feature type="domain" description="HD" evidence="1">
    <location>
        <begin position="24"/>
        <end position="85"/>
    </location>
</feature>
<dbReference type="Gene3D" id="1.10.3210.10">
    <property type="entry name" value="Hypothetical protein af1432"/>
    <property type="match status" value="1"/>
</dbReference>
<protein>
    <recommendedName>
        <fullName evidence="1">HD domain-containing protein</fullName>
    </recommendedName>
</protein>
<dbReference type="InterPro" id="IPR017670">
    <property type="entry name" value="Phosphonate_degrad-assoc"/>
</dbReference>
<sequence>MKQITDLFDRHGESRYGEHVNQREHMLQCAKLAEDAGDTPAMIAAALLHDVGQFLEGAGDAAEDHGYDAAHEKLGEVFLSQWFPEAVTAPIALHVAAKRYLCAVEPGYLEGLSGASALSLNLQGGPFDEAECTAFEAHPFFKEALRLRRYDDLGKQPGVITPDVSHYIDIIQAAMK</sequence>
<dbReference type="InterPro" id="IPR052567">
    <property type="entry name" value="OP_Dioxygenase"/>
</dbReference>
<organism evidence="2 3">
    <name type="scientific">Brevundimonas diminuta 3F5N</name>
    <dbReference type="NCBI Taxonomy" id="1255603"/>
    <lineage>
        <taxon>Bacteria</taxon>
        <taxon>Pseudomonadati</taxon>
        <taxon>Pseudomonadota</taxon>
        <taxon>Alphaproteobacteria</taxon>
        <taxon>Caulobacterales</taxon>
        <taxon>Caulobacteraceae</taxon>
        <taxon>Brevundimonas</taxon>
    </lineage>
</organism>
<dbReference type="PANTHER" id="PTHR40202">
    <property type="match status" value="1"/>
</dbReference>
<dbReference type="RefSeq" id="WP_087140686.1">
    <property type="nucleotide sequence ID" value="NZ_FUIE01000049.1"/>
</dbReference>
<evidence type="ECO:0000259" key="1">
    <source>
        <dbReference type="Pfam" id="PF01966"/>
    </source>
</evidence>
<reference evidence="2 3" key="1">
    <citation type="submission" date="2017-02" db="EMBL/GenBank/DDBJ databases">
        <authorList>
            <person name="Peterson S.W."/>
        </authorList>
    </citation>
    <scope>NUCLEOTIDE SEQUENCE [LARGE SCALE GENOMIC DNA]</scope>
    <source>
        <strain evidence="2 3">3F5N</strain>
    </source>
</reference>
<dbReference type="EMBL" id="FUIE01000049">
    <property type="protein sequence ID" value="SJM62979.1"/>
    <property type="molecule type" value="Genomic_DNA"/>
</dbReference>
<dbReference type="PANTHER" id="PTHR40202:SF1">
    <property type="entry name" value="HD DOMAIN-CONTAINING PROTEIN"/>
    <property type="match status" value="1"/>
</dbReference>
<dbReference type="Pfam" id="PF01966">
    <property type="entry name" value="HD"/>
    <property type="match status" value="1"/>
</dbReference>
<evidence type="ECO:0000313" key="2">
    <source>
        <dbReference type="EMBL" id="SJM62979.1"/>
    </source>
</evidence>
<dbReference type="SUPFAM" id="SSF109604">
    <property type="entry name" value="HD-domain/PDEase-like"/>
    <property type="match status" value="1"/>
</dbReference>
<dbReference type="AlphaFoldDB" id="A0A1R4G4B1"/>
<gene>
    <name evidence="2" type="ORF">FM111_09230</name>
</gene>
<accession>A0A1R4G4B1</accession>
<evidence type="ECO:0000313" key="3">
    <source>
        <dbReference type="Proteomes" id="UP000195766"/>
    </source>
</evidence>
<dbReference type="InterPro" id="IPR006674">
    <property type="entry name" value="HD_domain"/>
</dbReference>